<dbReference type="InterPro" id="IPR002187">
    <property type="entry name" value="N-reg_PII"/>
</dbReference>
<dbReference type="RefSeq" id="WP_090749431.1">
    <property type="nucleotide sequence ID" value="NZ_CZQA01000009.1"/>
</dbReference>
<dbReference type="AlphaFoldDB" id="A0A0S4LH37"/>
<proteinExistence type="predicted"/>
<dbReference type="InterPro" id="IPR015867">
    <property type="entry name" value="N-reg_PII/ATP_PRibTrfase_C"/>
</dbReference>
<dbReference type="Pfam" id="PF00543">
    <property type="entry name" value="P-II"/>
    <property type="match status" value="1"/>
</dbReference>
<dbReference type="Gene3D" id="3.30.70.120">
    <property type="match status" value="1"/>
</dbReference>
<sequence length="101" mass="11281">MKMLVIVFRESLIEQIHALLNDYDVAAYSELHNVTGKGATGLTSQFFLAPATNRMILTAVSDQLAYRLIEVFARFRLEQEAAQGDNIIPLHVFVLACEQAV</sequence>
<accession>A0A0S4LH37</accession>
<organism evidence="1 2">
    <name type="scientific">Candidatus Nitrospira nitrosa</name>
    <dbReference type="NCBI Taxonomy" id="1742972"/>
    <lineage>
        <taxon>Bacteria</taxon>
        <taxon>Pseudomonadati</taxon>
        <taxon>Nitrospirota</taxon>
        <taxon>Nitrospiria</taxon>
        <taxon>Nitrospirales</taxon>
        <taxon>Nitrospiraceae</taxon>
        <taxon>Nitrospira</taxon>
    </lineage>
</organism>
<dbReference type="InterPro" id="IPR011322">
    <property type="entry name" value="N-reg_PII-like_a/b"/>
</dbReference>
<keyword evidence="2" id="KW-1185">Reference proteome</keyword>
<name>A0A0S4LH37_9BACT</name>
<evidence type="ECO:0008006" key="3">
    <source>
        <dbReference type="Google" id="ProtNLM"/>
    </source>
</evidence>
<dbReference type="Proteomes" id="UP000199032">
    <property type="component" value="Unassembled WGS sequence"/>
</dbReference>
<dbReference type="SUPFAM" id="SSF54913">
    <property type="entry name" value="GlnB-like"/>
    <property type="match status" value="1"/>
</dbReference>
<protein>
    <recommendedName>
        <fullName evidence="3">Nitrogen regulatory protein P-II</fullName>
    </recommendedName>
</protein>
<dbReference type="GO" id="GO:0006808">
    <property type="term" value="P:regulation of nitrogen utilization"/>
    <property type="evidence" value="ECO:0007669"/>
    <property type="project" value="InterPro"/>
</dbReference>
<evidence type="ECO:0000313" key="2">
    <source>
        <dbReference type="Proteomes" id="UP000199032"/>
    </source>
</evidence>
<reference evidence="1 2" key="1">
    <citation type="submission" date="2015-10" db="EMBL/GenBank/DDBJ databases">
        <authorList>
            <person name="Gilbert D.G."/>
        </authorList>
    </citation>
    <scope>NUCLEOTIDE SEQUENCE [LARGE SCALE GENOMIC DNA]</scope>
    <source>
        <strain evidence="1">COMA1</strain>
    </source>
</reference>
<dbReference type="OrthoDB" id="9800715at2"/>
<evidence type="ECO:0000313" key="1">
    <source>
        <dbReference type="EMBL" id="CUS36903.1"/>
    </source>
</evidence>
<dbReference type="GO" id="GO:0030234">
    <property type="term" value="F:enzyme regulator activity"/>
    <property type="evidence" value="ECO:0007669"/>
    <property type="project" value="InterPro"/>
</dbReference>
<dbReference type="EMBL" id="CZQA01000009">
    <property type="protein sequence ID" value="CUS36903.1"/>
    <property type="molecule type" value="Genomic_DNA"/>
</dbReference>
<gene>
    <name evidence="1" type="ORF">COMA1_30306</name>
</gene>